<protein>
    <submittedName>
        <fullName evidence="1">Uncharacterized protein</fullName>
    </submittedName>
</protein>
<proteinExistence type="predicted"/>
<gene>
    <name evidence="1" type="ORF">LZG35_17040</name>
</gene>
<dbReference type="EMBL" id="JAJVKT010000023">
    <property type="protein sequence ID" value="MCE7510348.1"/>
    <property type="molecule type" value="Genomic_DNA"/>
</dbReference>
<organism evidence="1 2">
    <name type="scientific">Alloalcanivorax xenomutans</name>
    <dbReference type="NCBI Taxonomy" id="1094342"/>
    <lineage>
        <taxon>Bacteria</taxon>
        <taxon>Pseudomonadati</taxon>
        <taxon>Pseudomonadota</taxon>
        <taxon>Gammaproteobacteria</taxon>
        <taxon>Oceanospirillales</taxon>
        <taxon>Alcanivoracaceae</taxon>
        <taxon>Alloalcanivorax</taxon>
    </lineage>
</organism>
<dbReference type="Proteomes" id="UP001107961">
    <property type="component" value="Unassembled WGS sequence"/>
</dbReference>
<dbReference type="AlphaFoldDB" id="A0A9Q3W733"/>
<evidence type="ECO:0000313" key="2">
    <source>
        <dbReference type="Proteomes" id="UP001107961"/>
    </source>
</evidence>
<dbReference type="KEGG" id="axe:P40_09975"/>
<accession>A0A9Q3W733</accession>
<name>A0A9Q3W733_9GAMM</name>
<keyword evidence="2" id="KW-1185">Reference proteome</keyword>
<evidence type="ECO:0000313" key="1">
    <source>
        <dbReference type="EMBL" id="MCE7510348.1"/>
    </source>
</evidence>
<comment type="caution">
    <text evidence="1">The sequence shown here is derived from an EMBL/GenBank/DDBJ whole genome shotgun (WGS) entry which is preliminary data.</text>
</comment>
<reference evidence="1" key="1">
    <citation type="submission" date="2022-01" db="EMBL/GenBank/DDBJ databases">
        <authorList>
            <person name="Karlyshev A.V."/>
            <person name="Jaspars M."/>
        </authorList>
    </citation>
    <scope>NUCLEOTIDE SEQUENCE</scope>
    <source>
        <strain evidence="1">AGSA3-2</strain>
    </source>
</reference>
<sequence>MTDALPAVQSDNAIGIPVLYQQAIQVPPSVVTMAPYIQGIDNVVNPVRCGPALRSLRMRVATVNQRHIDLPERQQLPQRLETGMGGTACLTTTNQYSITVHNNSIESRP</sequence>